<name>A0A0V1HM43_9BILA</name>
<reference evidence="2 3" key="1">
    <citation type="submission" date="2015-01" db="EMBL/GenBank/DDBJ databases">
        <title>Evolution of Trichinella species and genotypes.</title>
        <authorList>
            <person name="Korhonen P.K."/>
            <person name="Edoardo P."/>
            <person name="Giuseppe L.R."/>
            <person name="Gasser R.B."/>
        </authorList>
    </citation>
    <scope>NUCLEOTIDE SEQUENCE [LARGE SCALE GENOMIC DNA]</scope>
    <source>
        <strain evidence="2">ISS1029</strain>
    </source>
</reference>
<protein>
    <recommendedName>
        <fullName evidence="4">Secreted protein</fullName>
    </recommendedName>
</protein>
<accession>A0A0V1HM43</accession>
<dbReference type="Proteomes" id="UP000055024">
    <property type="component" value="Unassembled WGS sequence"/>
</dbReference>
<evidence type="ECO:0000313" key="3">
    <source>
        <dbReference type="Proteomes" id="UP000055024"/>
    </source>
</evidence>
<dbReference type="AlphaFoldDB" id="A0A0V1HM43"/>
<proteinExistence type="predicted"/>
<keyword evidence="1" id="KW-0732">Signal</keyword>
<comment type="caution">
    <text evidence="2">The sequence shown here is derived from an EMBL/GenBank/DDBJ whole genome shotgun (WGS) entry which is preliminary data.</text>
</comment>
<organism evidence="2 3">
    <name type="scientific">Trichinella zimbabwensis</name>
    <dbReference type="NCBI Taxonomy" id="268475"/>
    <lineage>
        <taxon>Eukaryota</taxon>
        <taxon>Metazoa</taxon>
        <taxon>Ecdysozoa</taxon>
        <taxon>Nematoda</taxon>
        <taxon>Enoplea</taxon>
        <taxon>Dorylaimia</taxon>
        <taxon>Trichinellida</taxon>
        <taxon>Trichinellidae</taxon>
        <taxon>Trichinella</taxon>
    </lineage>
</organism>
<feature type="chain" id="PRO_5006879268" description="Secreted protein" evidence="1">
    <location>
        <begin position="18"/>
        <end position="78"/>
    </location>
</feature>
<keyword evidence="3" id="KW-1185">Reference proteome</keyword>
<feature type="signal peptide" evidence="1">
    <location>
        <begin position="1"/>
        <end position="17"/>
    </location>
</feature>
<evidence type="ECO:0000313" key="2">
    <source>
        <dbReference type="EMBL" id="KRZ11312.1"/>
    </source>
</evidence>
<dbReference type="EMBL" id="JYDP01000051">
    <property type="protein sequence ID" value="KRZ11312.1"/>
    <property type="molecule type" value="Genomic_DNA"/>
</dbReference>
<evidence type="ECO:0008006" key="4">
    <source>
        <dbReference type="Google" id="ProtNLM"/>
    </source>
</evidence>
<sequence>MLTWLPLQMLLAPVSRSDQSQKQALEPGCVCFSSSLHAQWKNCQHGFAKLSTTVYMRIVRKQAFPLCSSLVSIATVFQ</sequence>
<gene>
    <name evidence="2" type="ORF">T11_1943</name>
</gene>
<evidence type="ECO:0000256" key="1">
    <source>
        <dbReference type="SAM" id="SignalP"/>
    </source>
</evidence>